<name>A0ABR7XNB6_9SPHI</name>
<proteinExistence type="predicted"/>
<sequence length="80" mass="9262">MEVQVKKESMKSQLWDIIVDVSWAQISQKYFGKSRSWLSQKMNGLDGNGTATEFTKEEKEKLKHALNDLADRIRICSDKL</sequence>
<comment type="caution">
    <text evidence="1">The sequence shown here is derived from an EMBL/GenBank/DDBJ whole genome shotgun (WGS) entry which is preliminary data.</text>
</comment>
<accession>A0ABR7XNB6</accession>
<gene>
    <name evidence="1" type="ORF">H8B21_03680</name>
</gene>
<dbReference type="Proteomes" id="UP000651112">
    <property type="component" value="Unassembled WGS sequence"/>
</dbReference>
<dbReference type="InterPro" id="IPR032483">
    <property type="entry name" value="DUF5053"/>
</dbReference>
<organism evidence="1 2">
    <name type="scientific">Sphingobacterium chuzhouense</name>
    <dbReference type="NCBI Taxonomy" id="1742264"/>
    <lineage>
        <taxon>Bacteria</taxon>
        <taxon>Pseudomonadati</taxon>
        <taxon>Bacteroidota</taxon>
        <taxon>Sphingobacteriia</taxon>
        <taxon>Sphingobacteriales</taxon>
        <taxon>Sphingobacteriaceae</taxon>
        <taxon>Sphingobacterium</taxon>
    </lineage>
</organism>
<keyword evidence="2" id="KW-1185">Reference proteome</keyword>
<dbReference type="EMBL" id="JACNYL010000001">
    <property type="protein sequence ID" value="MBD1420665.1"/>
    <property type="molecule type" value="Genomic_DNA"/>
</dbReference>
<evidence type="ECO:0000313" key="1">
    <source>
        <dbReference type="EMBL" id="MBD1420665.1"/>
    </source>
</evidence>
<reference evidence="1 2" key="1">
    <citation type="submission" date="2020-08" db="EMBL/GenBank/DDBJ databases">
        <title>Sphingobacterium sp. DN00404 isolated from aquaculture water.</title>
        <authorList>
            <person name="Zhang M."/>
        </authorList>
    </citation>
    <scope>NUCLEOTIDE SEQUENCE [LARGE SCALE GENOMIC DNA]</scope>
    <source>
        <strain evidence="1 2">KCTC 42746</strain>
    </source>
</reference>
<protein>
    <submittedName>
        <fullName evidence="1">DUF5053 domain-containing protein</fullName>
    </submittedName>
</protein>
<dbReference type="Pfam" id="PF16476">
    <property type="entry name" value="DUF5053"/>
    <property type="match status" value="1"/>
</dbReference>
<evidence type="ECO:0000313" key="2">
    <source>
        <dbReference type="Proteomes" id="UP000651112"/>
    </source>
</evidence>